<sequence>MSLQSCVTPSTVTSMSRSTLNHQSRGFYSLQSSTVRTYSLLLAQPQTGEQPKDNAALVHLLSQKGVLSKDRDMAVTEADLQQKPIKMGSHLAVIDALMAVAAVETVAAARTHTSADLLGGGCSWEDALLHWVNALNHRLRESNKEAQTDTSQSITEPESVQPSLRYRKDKMQSRQKPFFPVVNKVKDLSSGCAIAAVIHYYCPGLLRLEDVCMKESVSVEDSLYNLQFIREFCDSCLKNCCHLALEDMLYIPQELQS</sequence>
<dbReference type="Pfam" id="PF25532">
    <property type="entry name" value="CH_CAMSAP2_N"/>
    <property type="match status" value="1"/>
</dbReference>
<dbReference type="InterPro" id="IPR058042">
    <property type="entry name" value="CAMSAP_N"/>
</dbReference>
<dbReference type="SUPFAM" id="SSF47576">
    <property type="entry name" value="Calponin-homology domain, CH-domain"/>
    <property type="match status" value="1"/>
</dbReference>
<organism evidence="3 4">
    <name type="scientific">Takifugu bimaculatus</name>
    <dbReference type="NCBI Taxonomy" id="433685"/>
    <lineage>
        <taxon>Eukaryota</taxon>
        <taxon>Metazoa</taxon>
        <taxon>Chordata</taxon>
        <taxon>Craniata</taxon>
        <taxon>Vertebrata</taxon>
        <taxon>Euteleostomi</taxon>
        <taxon>Actinopterygii</taxon>
        <taxon>Neopterygii</taxon>
        <taxon>Teleostei</taxon>
        <taxon>Neoteleostei</taxon>
        <taxon>Acanthomorphata</taxon>
        <taxon>Eupercaria</taxon>
        <taxon>Tetraodontiformes</taxon>
        <taxon>Tetradontoidea</taxon>
        <taxon>Tetraodontidae</taxon>
        <taxon>Takifugu</taxon>
    </lineage>
</organism>
<evidence type="ECO:0000259" key="2">
    <source>
        <dbReference type="PROSITE" id="PS50021"/>
    </source>
</evidence>
<comment type="caution">
    <text evidence="3">The sequence shown here is derived from an EMBL/GenBank/DDBJ whole genome shotgun (WGS) entry which is preliminary data.</text>
</comment>
<gene>
    <name evidence="3" type="ORF">fugu_015006</name>
</gene>
<feature type="compositionally biased region" description="Polar residues" evidence="1">
    <location>
        <begin position="148"/>
        <end position="162"/>
    </location>
</feature>
<feature type="region of interest" description="Disordered" evidence="1">
    <location>
        <begin position="142"/>
        <end position="164"/>
    </location>
</feature>
<proteinExistence type="predicted"/>
<dbReference type="PANTHER" id="PTHR21595">
    <property type="entry name" value="PATRONIN"/>
    <property type="match status" value="1"/>
</dbReference>
<accession>A0A4Z2BZH4</accession>
<dbReference type="GO" id="GO:0036449">
    <property type="term" value="C:microtubule minus-end"/>
    <property type="evidence" value="ECO:0007669"/>
    <property type="project" value="TreeGrafter"/>
</dbReference>
<dbReference type="InterPro" id="IPR032940">
    <property type="entry name" value="CAMSAP"/>
</dbReference>
<dbReference type="InterPro" id="IPR022613">
    <property type="entry name" value="CH_CAMSAP_2"/>
</dbReference>
<dbReference type="InterPro" id="IPR001715">
    <property type="entry name" value="CH_dom"/>
</dbReference>
<protein>
    <recommendedName>
        <fullName evidence="2">Calponin-homology (CH) domain-containing protein</fullName>
    </recommendedName>
</protein>
<dbReference type="Pfam" id="PF11971">
    <property type="entry name" value="CAMSAP_CH"/>
    <property type="match status" value="1"/>
</dbReference>
<dbReference type="PANTHER" id="PTHR21595:SF2">
    <property type="entry name" value="CALMODULIN-REGULATED SPECTRIN-ASSOCIATED PROTEIN 3"/>
    <property type="match status" value="1"/>
</dbReference>
<dbReference type="AlphaFoldDB" id="A0A4Z2BZH4"/>
<keyword evidence="4" id="KW-1185">Reference proteome</keyword>
<dbReference type="EMBL" id="SWLE01000008">
    <property type="protein sequence ID" value="TNM96850.1"/>
    <property type="molecule type" value="Genomic_DNA"/>
</dbReference>
<dbReference type="GO" id="GO:0031122">
    <property type="term" value="P:cytoplasmic microtubule organization"/>
    <property type="evidence" value="ECO:0007669"/>
    <property type="project" value="TreeGrafter"/>
</dbReference>
<dbReference type="GO" id="GO:0007026">
    <property type="term" value="P:negative regulation of microtubule depolymerization"/>
    <property type="evidence" value="ECO:0007669"/>
    <property type="project" value="TreeGrafter"/>
</dbReference>
<evidence type="ECO:0000256" key="1">
    <source>
        <dbReference type="SAM" id="MobiDB-lite"/>
    </source>
</evidence>
<dbReference type="PROSITE" id="PS50021">
    <property type="entry name" value="CH"/>
    <property type="match status" value="1"/>
</dbReference>
<dbReference type="Proteomes" id="UP000516260">
    <property type="component" value="Chromosome 16"/>
</dbReference>
<reference evidence="3 4" key="1">
    <citation type="submission" date="2019-04" db="EMBL/GenBank/DDBJ databases">
        <title>The sequence and de novo assembly of Takifugu bimaculatus genome using PacBio and Hi-C technologies.</title>
        <authorList>
            <person name="Xu P."/>
            <person name="Liu B."/>
            <person name="Zhou Z."/>
        </authorList>
    </citation>
    <scope>NUCLEOTIDE SEQUENCE [LARGE SCALE GENOMIC DNA]</scope>
    <source>
        <strain evidence="3">TB-2018</strain>
        <tissue evidence="3">Muscle</tissue>
    </source>
</reference>
<evidence type="ECO:0000313" key="4">
    <source>
        <dbReference type="Proteomes" id="UP000516260"/>
    </source>
</evidence>
<feature type="domain" description="Calponin-homology (CH)" evidence="2">
    <location>
        <begin position="157"/>
        <end position="257"/>
    </location>
</feature>
<evidence type="ECO:0000313" key="3">
    <source>
        <dbReference type="EMBL" id="TNM96850.1"/>
    </source>
</evidence>
<dbReference type="GO" id="GO:0051011">
    <property type="term" value="F:microtubule minus-end binding"/>
    <property type="evidence" value="ECO:0007669"/>
    <property type="project" value="TreeGrafter"/>
</dbReference>
<dbReference type="GO" id="GO:0005516">
    <property type="term" value="F:calmodulin binding"/>
    <property type="evidence" value="ECO:0007669"/>
    <property type="project" value="InterPro"/>
</dbReference>
<dbReference type="InterPro" id="IPR036872">
    <property type="entry name" value="CH_dom_sf"/>
</dbReference>
<name>A0A4Z2BZH4_9TELE</name>